<dbReference type="PANTHER" id="PTHR43712">
    <property type="entry name" value="PUTATIVE (AFU_ORTHOLOGUE AFUA_4G14580)-RELATED"/>
    <property type="match status" value="1"/>
</dbReference>
<proteinExistence type="predicted"/>
<comment type="caution">
    <text evidence="6">The sequence shown here is derived from an EMBL/GenBank/DDBJ whole genome shotgun (WGS) entry which is preliminary data.</text>
</comment>
<dbReference type="Pfam" id="PF00891">
    <property type="entry name" value="Methyltransf_2"/>
    <property type="match status" value="1"/>
</dbReference>
<accession>A0ABX1FTD7</accession>
<sequence>MSGLVTPMALRVAVTLGLPDRLRADHADADPTADPAAADLAASVARLASELDVNPMALELLLGHLATLGIVERTGTGYRTTEFGALLCGDAGNGLNNFLHQETAAGRADLAFADLIHSVRTGEPAYPVRYGRDFWTDLAEQPHLRAAFDRQMTWRIREEVPAFVDAIDWSRFPAIVDVGGGPGDLLTAVLRAHPGVRGHLVDLEVAPARANFSEFGDRAEVTAGSFFDPLPAGGDAYLLFNVLHNWDDEQSRRILARVVEAMPRSGRLLVVESIRGVGASTEMDLVMLVHFGGWERSVEEFQNLASPTGLALESVIEVTEGRSVLVFRRHPI</sequence>
<organism evidence="6 7">
    <name type="scientific">Lentzea indica</name>
    <dbReference type="NCBI Taxonomy" id="2604800"/>
    <lineage>
        <taxon>Bacteria</taxon>
        <taxon>Bacillati</taxon>
        <taxon>Actinomycetota</taxon>
        <taxon>Actinomycetes</taxon>
        <taxon>Pseudonocardiales</taxon>
        <taxon>Pseudonocardiaceae</taxon>
        <taxon>Lentzea</taxon>
    </lineage>
</organism>
<evidence type="ECO:0000259" key="4">
    <source>
        <dbReference type="Pfam" id="PF00891"/>
    </source>
</evidence>
<dbReference type="CDD" id="cd02440">
    <property type="entry name" value="AdoMet_MTases"/>
    <property type="match status" value="1"/>
</dbReference>
<evidence type="ECO:0000313" key="7">
    <source>
        <dbReference type="Proteomes" id="UP001515943"/>
    </source>
</evidence>
<feature type="domain" description="O-methyltransferase dimerisation" evidence="5">
    <location>
        <begin position="1"/>
        <end position="87"/>
    </location>
</feature>
<evidence type="ECO:0000256" key="1">
    <source>
        <dbReference type="ARBA" id="ARBA00022603"/>
    </source>
</evidence>
<dbReference type="EMBL" id="VSRL01000197">
    <property type="protein sequence ID" value="NKE61792.1"/>
    <property type="molecule type" value="Genomic_DNA"/>
</dbReference>
<dbReference type="PIRSF" id="PIRSF005739">
    <property type="entry name" value="O-mtase"/>
    <property type="match status" value="1"/>
</dbReference>
<name>A0ABX1FTD7_9PSEU</name>
<dbReference type="PANTHER" id="PTHR43712:SF2">
    <property type="entry name" value="O-METHYLTRANSFERASE CICE"/>
    <property type="match status" value="1"/>
</dbReference>
<dbReference type="InterPro" id="IPR012967">
    <property type="entry name" value="COMT_dimerisation"/>
</dbReference>
<dbReference type="Pfam" id="PF08100">
    <property type="entry name" value="Dimerisation"/>
    <property type="match status" value="1"/>
</dbReference>
<protein>
    <submittedName>
        <fullName evidence="6">Methyltransferase</fullName>
    </submittedName>
</protein>
<keyword evidence="2" id="KW-0808">Transferase</keyword>
<keyword evidence="7" id="KW-1185">Reference proteome</keyword>
<dbReference type="Gene3D" id="1.10.10.10">
    <property type="entry name" value="Winged helix-like DNA-binding domain superfamily/Winged helix DNA-binding domain"/>
    <property type="match status" value="1"/>
</dbReference>
<dbReference type="Gene3D" id="1.10.287.1350">
    <property type="match status" value="1"/>
</dbReference>
<dbReference type="InterPro" id="IPR029063">
    <property type="entry name" value="SAM-dependent_MTases_sf"/>
</dbReference>
<evidence type="ECO:0000259" key="5">
    <source>
        <dbReference type="Pfam" id="PF08100"/>
    </source>
</evidence>
<evidence type="ECO:0000256" key="2">
    <source>
        <dbReference type="ARBA" id="ARBA00022679"/>
    </source>
</evidence>
<keyword evidence="3" id="KW-0949">S-adenosyl-L-methionine</keyword>
<dbReference type="SUPFAM" id="SSF53335">
    <property type="entry name" value="S-adenosyl-L-methionine-dependent methyltransferases"/>
    <property type="match status" value="1"/>
</dbReference>
<evidence type="ECO:0000256" key="3">
    <source>
        <dbReference type="ARBA" id="ARBA00022691"/>
    </source>
</evidence>
<keyword evidence="1 6" id="KW-0489">Methyltransferase</keyword>
<dbReference type="InterPro" id="IPR036390">
    <property type="entry name" value="WH_DNA-bd_sf"/>
</dbReference>
<dbReference type="SUPFAM" id="SSF46785">
    <property type="entry name" value="Winged helix' DNA-binding domain"/>
    <property type="match status" value="1"/>
</dbReference>
<evidence type="ECO:0000313" key="6">
    <source>
        <dbReference type="EMBL" id="NKE61792.1"/>
    </source>
</evidence>
<dbReference type="GO" id="GO:0008168">
    <property type="term" value="F:methyltransferase activity"/>
    <property type="evidence" value="ECO:0007669"/>
    <property type="project" value="UniProtKB-KW"/>
</dbReference>
<reference evidence="6 7" key="1">
    <citation type="submission" date="2019-08" db="EMBL/GenBank/DDBJ databases">
        <title>Lentzea from Indian Himalayas.</title>
        <authorList>
            <person name="Mandal S."/>
            <person name="Mallick Gupta A."/>
            <person name="Maiti P.K."/>
            <person name="Sarkar J."/>
            <person name="Mandal S."/>
        </authorList>
    </citation>
    <scope>NUCLEOTIDE SEQUENCE [LARGE SCALE GENOMIC DNA]</scope>
    <source>
        <strain evidence="6 7">PSKA42</strain>
    </source>
</reference>
<gene>
    <name evidence="6" type="ORF">FXN61_35540</name>
</gene>
<dbReference type="GO" id="GO:0032259">
    <property type="term" value="P:methylation"/>
    <property type="evidence" value="ECO:0007669"/>
    <property type="project" value="UniProtKB-KW"/>
</dbReference>
<feature type="domain" description="O-methyltransferase C-terminal" evidence="4">
    <location>
        <begin position="112"/>
        <end position="309"/>
    </location>
</feature>
<dbReference type="Gene3D" id="3.40.50.150">
    <property type="entry name" value="Vaccinia Virus protein VP39"/>
    <property type="match status" value="1"/>
</dbReference>
<dbReference type="Proteomes" id="UP001515943">
    <property type="component" value="Unassembled WGS sequence"/>
</dbReference>
<dbReference type="InterPro" id="IPR001077">
    <property type="entry name" value="COMT_C"/>
</dbReference>
<dbReference type="PROSITE" id="PS51683">
    <property type="entry name" value="SAM_OMT_II"/>
    <property type="match status" value="1"/>
</dbReference>
<dbReference type="InterPro" id="IPR036388">
    <property type="entry name" value="WH-like_DNA-bd_sf"/>
</dbReference>
<dbReference type="InterPro" id="IPR016461">
    <property type="entry name" value="COMT-like"/>
</dbReference>